<sequence>MGKIKTMSKAGLSLCAVMVLSGCTPLGPDFMGVGKPPIPQKWIKNGKKDNKAIAQWWKTFNDPTLNLLIQKTYAQNLDIKSAGLRIAQARSALGISQGLAFPQAQSISGVATSTHTKAADIASANLKFDMGWELDIWGKYARGTEASEANLYASISSYNDIMVSVISEVARNYINYRTAQERLAYGMRNVKIQERVTRMTEIQFNSGNVSELDMQQSRSQLYNTRSVIPSIEILKAKARNALAVLLNTNEESINRILNSNSNRYKDTAGKYIASDKKGILQIKESKSDLLNINIIPTARLNPYNKIDANLITQRPDIKIAEYKVRSNNALIGATIAELYPSFSLFGNIGYNSSNTPSATNPTGSWIAGSDALGVTIGPSFSWNIFQYGRIKNQIRLKDAIFEESLVNYNSKVLKAVREVSDALNGYIYTQKQQVENKKAVDATIRAFNISVVQYNDGLVSYQRLLTTVEKLTSTQDRYASIKGNLAIQAVLLYKALGGGWQMSRGHSYISAETAAKMKGRVDWDRYLDPEMTRLPEGIQK</sequence>
<dbReference type="Gene3D" id="2.20.200.10">
    <property type="entry name" value="Outer membrane efflux proteins (OEP)"/>
    <property type="match status" value="1"/>
</dbReference>
<name>A0A1W1EDZ8_9ZZZZ</name>
<dbReference type="InterPro" id="IPR010131">
    <property type="entry name" value="MdtP/NodT-like"/>
</dbReference>
<dbReference type="PROSITE" id="PS51257">
    <property type="entry name" value="PROKAR_LIPOPROTEIN"/>
    <property type="match status" value="1"/>
</dbReference>
<dbReference type="Pfam" id="PF02321">
    <property type="entry name" value="OEP"/>
    <property type="match status" value="2"/>
</dbReference>
<dbReference type="Gene3D" id="1.20.1600.10">
    <property type="entry name" value="Outer membrane efflux proteins (OEP)"/>
    <property type="match status" value="1"/>
</dbReference>
<organism evidence="1">
    <name type="scientific">hydrothermal vent metagenome</name>
    <dbReference type="NCBI Taxonomy" id="652676"/>
    <lineage>
        <taxon>unclassified sequences</taxon>
        <taxon>metagenomes</taxon>
        <taxon>ecological metagenomes</taxon>
    </lineage>
</organism>
<dbReference type="GO" id="GO:0015562">
    <property type="term" value="F:efflux transmembrane transporter activity"/>
    <property type="evidence" value="ECO:0007669"/>
    <property type="project" value="InterPro"/>
</dbReference>
<dbReference type="AlphaFoldDB" id="A0A1W1EDZ8"/>
<reference evidence="1" key="1">
    <citation type="submission" date="2016-10" db="EMBL/GenBank/DDBJ databases">
        <authorList>
            <person name="de Groot N.N."/>
        </authorList>
    </citation>
    <scope>NUCLEOTIDE SEQUENCE</scope>
</reference>
<evidence type="ECO:0000313" key="1">
    <source>
        <dbReference type="EMBL" id="SFZ98236.1"/>
    </source>
</evidence>
<gene>
    <name evidence="1" type="ORF">MNB_SV-5-831</name>
</gene>
<protein>
    <submittedName>
        <fullName evidence="1">Putative outer membrane protein</fullName>
    </submittedName>
</protein>
<dbReference type="EMBL" id="FPKX01000043">
    <property type="protein sequence ID" value="SFZ98236.1"/>
    <property type="molecule type" value="Genomic_DNA"/>
</dbReference>
<dbReference type="PANTHER" id="PTHR30203">
    <property type="entry name" value="OUTER MEMBRANE CATION EFFLUX PROTEIN"/>
    <property type="match status" value="1"/>
</dbReference>
<accession>A0A1W1EDZ8</accession>
<dbReference type="SUPFAM" id="SSF56954">
    <property type="entry name" value="Outer membrane efflux proteins (OEP)"/>
    <property type="match status" value="1"/>
</dbReference>
<dbReference type="PANTHER" id="PTHR30203:SF31">
    <property type="entry name" value="RND EFFLUX SYSTEM, OUTER MEMBRANE LIPOPROTEIN, NODT"/>
    <property type="match status" value="1"/>
</dbReference>
<dbReference type="InterPro" id="IPR003423">
    <property type="entry name" value="OMP_efflux"/>
</dbReference>
<proteinExistence type="predicted"/>